<evidence type="ECO:0000313" key="12">
    <source>
        <dbReference type="EMBL" id="MCO5725842.1"/>
    </source>
</evidence>
<organism evidence="12 13">
    <name type="scientific">Robiginitalea marina</name>
    <dbReference type="NCBI Taxonomy" id="2954105"/>
    <lineage>
        <taxon>Bacteria</taxon>
        <taxon>Pseudomonadati</taxon>
        <taxon>Bacteroidota</taxon>
        <taxon>Flavobacteriia</taxon>
        <taxon>Flavobacteriales</taxon>
        <taxon>Flavobacteriaceae</taxon>
        <taxon>Robiginitalea</taxon>
    </lineage>
</organism>
<dbReference type="SUPFAM" id="SSF48452">
    <property type="entry name" value="TPR-like"/>
    <property type="match status" value="2"/>
</dbReference>
<evidence type="ECO:0000256" key="1">
    <source>
        <dbReference type="ARBA" id="ARBA00004370"/>
    </source>
</evidence>
<dbReference type="Gene3D" id="3.30.70.1230">
    <property type="entry name" value="Nucleotide cyclase"/>
    <property type="match status" value="1"/>
</dbReference>
<comment type="caution">
    <text evidence="12">The sequence shown here is derived from an EMBL/GenBank/DDBJ whole genome shotgun (WGS) entry which is preliminary data.</text>
</comment>
<keyword evidence="5 9" id="KW-0472">Membrane</keyword>
<dbReference type="Pfam" id="PF13181">
    <property type="entry name" value="TPR_8"/>
    <property type="match status" value="1"/>
</dbReference>
<dbReference type="InterPro" id="IPR018297">
    <property type="entry name" value="A/G_cyclase_CS"/>
</dbReference>
<evidence type="ECO:0000256" key="2">
    <source>
        <dbReference type="ARBA" id="ARBA00022692"/>
    </source>
</evidence>
<dbReference type="InterPro" id="IPR029787">
    <property type="entry name" value="Nucleotide_cyclase"/>
</dbReference>
<comment type="subcellular location">
    <subcellularLocation>
        <location evidence="1">Membrane</location>
    </subcellularLocation>
</comment>
<dbReference type="SUPFAM" id="SSF55073">
    <property type="entry name" value="Nucleotide cyclase"/>
    <property type="match status" value="1"/>
</dbReference>
<keyword evidence="10" id="KW-0732">Signal</keyword>
<evidence type="ECO:0000256" key="5">
    <source>
        <dbReference type="ARBA" id="ARBA00023136"/>
    </source>
</evidence>
<dbReference type="SMART" id="SM00044">
    <property type="entry name" value="CYCc"/>
    <property type="match status" value="1"/>
</dbReference>
<dbReference type="Gene3D" id="1.25.40.10">
    <property type="entry name" value="Tetratricopeptide repeat domain"/>
    <property type="match status" value="1"/>
</dbReference>
<keyword evidence="13" id="KW-1185">Reference proteome</keyword>
<dbReference type="SMART" id="SM00028">
    <property type="entry name" value="TPR"/>
    <property type="match status" value="6"/>
</dbReference>
<evidence type="ECO:0000256" key="8">
    <source>
        <dbReference type="RuleBase" id="RU000405"/>
    </source>
</evidence>
<keyword evidence="6 8" id="KW-0456">Lyase</keyword>
<dbReference type="InterPro" id="IPR050401">
    <property type="entry name" value="Cyclic_nucleotide_synthase"/>
</dbReference>
<dbReference type="EMBL" id="JAMXIB010000013">
    <property type="protein sequence ID" value="MCO5725842.1"/>
    <property type="molecule type" value="Genomic_DNA"/>
</dbReference>
<keyword evidence="4 9" id="KW-1133">Transmembrane helix</keyword>
<dbReference type="InterPro" id="IPR011990">
    <property type="entry name" value="TPR-like_helical_dom_sf"/>
</dbReference>
<feature type="repeat" description="TPR" evidence="7">
    <location>
        <begin position="165"/>
        <end position="198"/>
    </location>
</feature>
<name>A0ABT1B1P9_9FLAO</name>
<evidence type="ECO:0000256" key="3">
    <source>
        <dbReference type="ARBA" id="ARBA00022741"/>
    </source>
</evidence>
<dbReference type="PANTHER" id="PTHR11920:SF335">
    <property type="entry name" value="GUANYLATE CYCLASE"/>
    <property type="match status" value="1"/>
</dbReference>
<evidence type="ECO:0000259" key="11">
    <source>
        <dbReference type="PROSITE" id="PS50125"/>
    </source>
</evidence>
<keyword evidence="7" id="KW-0802">TPR repeat</keyword>
<dbReference type="PROSITE" id="PS50005">
    <property type="entry name" value="TPR"/>
    <property type="match status" value="1"/>
</dbReference>
<gene>
    <name evidence="12" type="ORF">NG653_13320</name>
</gene>
<dbReference type="CDD" id="cd07302">
    <property type="entry name" value="CHD"/>
    <property type="match status" value="1"/>
</dbReference>
<protein>
    <submittedName>
        <fullName evidence="12">Tetratricopeptide repeat protein</fullName>
    </submittedName>
</protein>
<accession>A0ABT1B1P9</accession>
<dbReference type="Pfam" id="PF13424">
    <property type="entry name" value="TPR_12"/>
    <property type="match status" value="2"/>
</dbReference>
<keyword evidence="3" id="KW-0547">Nucleotide-binding</keyword>
<evidence type="ECO:0000256" key="4">
    <source>
        <dbReference type="ARBA" id="ARBA00022989"/>
    </source>
</evidence>
<evidence type="ECO:0000256" key="10">
    <source>
        <dbReference type="SAM" id="SignalP"/>
    </source>
</evidence>
<dbReference type="RefSeq" id="WP_252742213.1">
    <property type="nucleotide sequence ID" value="NZ_JAMXIB010000013.1"/>
</dbReference>
<evidence type="ECO:0000313" key="13">
    <source>
        <dbReference type="Proteomes" id="UP001206312"/>
    </source>
</evidence>
<evidence type="ECO:0000256" key="6">
    <source>
        <dbReference type="ARBA" id="ARBA00023239"/>
    </source>
</evidence>
<sequence>MGTLQMKMACAVLGLLSLLPLHGQDQKVADSLAQIYAADTVKGAARFELLRDLAFHEVRDRQQALRYSEELIALAKETGEKRPLYSGYIRKGYSLLMLGEPEQALEAFFKALSAARDTESMGFEGAAYLAIADVYSIMKNPANATRYYDQAIDLLRKTTDTLELAAALMNAGDFYFFEGDYPKALRHFEESGQIYERKYYGPGVAYNKGNLGMVLAEMGQDSLALANINQAIALLEEQGDYYPISVYLTYLADIYQKQGDTEEALGYARRSLDLATRYGLKEQVSDAHKKLSELYAAAGNTAASYSHYKDHIAARDSLRNLKSVQEMADLRTDFEVSQKQAEVDLLSQQQRNQRIVVIATGVSGVLIALIAFSLFRRNKYIRRTNRIIEEEKDRSDQLLRNILPEETARELKESGRVRAQKFESVSILFTDFEGFTGYAESMSPEELVQRVDFYFSKFDEIIDRHGLEKIKTIGDAYMCAGGLPFPSEGHARQCVEAALEIVRFVRESAAGMPGGQGGFNVRIGINTGPVVAGVVGTKKFAYDIWGDAVNIASRMESASEPGKINISENTYQLVKADFPCHYRGELSVKNRGKLKMYFVGEG</sequence>
<feature type="chain" id="PRO_5046624374" evidence="10">
    <location>
        <begin position="24"/>
        <end position="602"/>
    </location>
</feature>
<feature type="domain" description="Guanylate cyclase" evidence="11">
    <location>
        <begin position="426"/>
        <end position="556"/>
    </location>
</feature>
<keyword evidence="2 9" id="KW-0812">Transmembrane</keyword>
<evidence type="ECO:0000256" key="7">
    <source>
        <dbReference type="PROSITE-ProRule" id="PRU00339"/>
    </source>
</evidence>
<comment type="similarity">
    <text evidence="8">Belongs to the adenylyl cyclase class-4/guanylyl cyclase family.</text>
</comment>
<reference evidence="12 13" key="1">
    <citation type="submission" date="2022-06" db="EMBL/GenBank/DDBJ databases">
        <authorList>
            <person name="Xuan X."/>
        </authorList>
    </citation>
    <scope>NUCLEOTIDE SEQUENCE [LARGE SCALE GENOMIC DNA]</scope>
    <source>
        <strain evidence="12 13">2V75</strain>
    </source>
</reference>
<dbReference type="PANTHER" id="PTHR11920">
    <property type="entry name" value="GUANYLYL CYCLASE"/>
    <property type="match status" value="1"/>
</dbReference>
<dbReference type="Pfam" id="PF00211">
    <property type="entry name" value="Guanylate_cyc"/>
    <property type="match status" value="1"/>
</dbReference>
<dbReference type="InterPro" id="IPR001054">
    <property type="entry name" value="A/G_cyclase"/>
</dbReference>
<feature type="signal peptide" evidence="10">
    <location>
        <begin position="1"/>
        <end position="23"/>
    </location>
</feature>
<evidence type="ECO:0000256" key="9">
    <source>
        <dbReference type="SAM" id="Phobius"/>
    </source>
</evidence>
<proteinExistence type="inferred from homology"/>
<dbReference type="Proteomes" id="UP001206312">
    <property type="component" value="Unassembled WGS sequence"/>
</dbReference>
<dbReference type="PROSITE" id="PS50125">
    <property type="entry name" value="GUANYLATE_CYCLASE_2"/>
    <property type="match status" value="1"/>
</dbReference>
<dbReference type="InterPro" id="IPR019734">
    <property type="entry name" value="TPR_rpt"/>
</dbReference>
<dbReference type="PROSITE" id="PS00452">
    <property type="entry name" value="GUANYLATE_CYCLASE_1"/>
    <property type="match status" value="1"/>
</dbReference>
<feature type="transmembrane region" description="Helical" evidence="9">
    <location>
        <begin position="355"/>
        <end position="375"/>
    </location>
</feature>